<dbReference type="Gene3D" id="1.20.910.10">
    <property type="entry name" value="Heme oxygenase-like"/>
    <property type="match status" value="1"/>
</dbReference>
<dbReference type="AlphaFoldDB" id="A0AA41S537"/>
<dbReference type="Proteomes" id="UP001177140">
    <property type="component" value="Unassembled WGS sequence"/>
</dbReference>
<dbReference type="SUPFAM" id="SSF48613">
    <property type="entry name" value="Heme oxygenase-like"/>
    <property type="match status" value="1"/>
</dbReference>
<dbReference type="InterPro" id="IPR050967">
    <property type="entry name" value="Thiamine_Salvage_TenA"/>
</dbReference>
<sequence length="603" mass="68216">MPIIQTLSITNFCTSTVCRKTTIRLFFRLVGYRTSTAYIFLNVQESEEVDDISITELLWRRNGRDEALTCRFSPLLVSLASSCELEAEECYQFVAKYGHLLKTYLLVYELVSVHCVEDADKLAFSLWRHNVERELEKHDSFVKRLGSVRIKETTIHPSTVKYSDFLLATASGSRQVFGIPIQQSRIPAYTLAAMMPSLRLHVLYGKAVRELVHYYNYHTYIKWRILKKSYESFKVSYLQAKQLLVTVCNSLVAAEFGVLERIYRGAMRLEMEFYHSRQSQQTLVIPIYTKLAPIERLILFADFDSTCSNVGSLETLVNIATSSVQKVGQQLRDVNTKRLRKKSADLRKTWELLSQQYTSEYGNCVNKIMLGKKSIRDGFDYEGLHDALAELSSCEERAVSRIFDSNLLNGISLEDIKQAGKSMILKNGCMDFFEKLNSLDASVNVMSCWSEDLTRSALSGGLDMLKVNGNEFGYANGIFTNVVTRRAHQSLGAKFAYLKDIVEENENFHGVRVLSVFIGDSVSDLLCLLEANIGIVIGHNKSLFEVGNHFGVKFVPLYDGVVEKQEDHSVDGLPAVWAGFISGVLYTVSSWSEVHAFILGLDL</sequence>
<evidence type="ECO:0000313" key="1">
    <source>
        <dbReference type="EMBL" id="MCL7029669.1"/>
    </source>
</evidence>
<gene>
    <name evidence="1" type="ORF">MKW94_027046</name>
</gene>
<evidence type="ECO:0008006" key="3">
    <source>
        <dbReference type="Google" id="ProtNLM"/>
    </source>
</evidence>
<comment type="caution">
    <text evidence="1">The sequence shown here is derived from an EMBL/GenBank/DDBJ whole genome shotgun (WGS) entry which is preliminary data.</text>
</comment>
<accession>A0AA41S537</accession>
<proteinExistence type="predicted"/>
<dbReference type="EMBL" id="JAJJMA010092864">
    <property type="protein sequence ID" value="MCL7029669.1"/>
    <property type="molecule type" value="Genomic_DNA"/>
</dbReference>
<protein>
    <recommendedName>
        <fullName evidence="3">Thiaminase-2/PQQC domain-containing protein</fullName>
    </recommendedName>
</protein>
<dbReference type="InterPro" id="IPR036412">
    <property type="entry name" value="HAD-like_sf"/>
</dbReference>
<dbReference type="GO" id="GO:0005829">
    <property type="term" value="C:cytosol"/>
    <property type="evidence" value="ECO:0007669"/>
    <property type="project" value="TreeGrafter"/>
</dbReference>
<keyword evidence="2" id="KW-1185">Reference proteome</keyword>
<evidence type="ECO:0000313" key="2">
    <source>
        <dbReference type="Proteomes" id="UP001177140"/>
    </source>
</evidence>
<dbReference type="InterPro" id="IPR016084">
    <property type="entry name" value="Haem_Oase-like_multi-hlx"/>
</dbReference>
<dbReference type="PANTHER" id="PTHR43198">
    <property type="entry name" value="BIFUNCTIONAL TH2 PROTEIN"/>
    <property type="match status" value="1"/>
</dbReference>
<dbReference type="SUPFAM" id="SSF56784">
    <property type="entry name" value="HAD-like"/>
    <property type="match status" value="1"/>
</dbReference>
<organism evidence="1 2">
    <name type="scientific">Papaver nudicaule</name>
    <name type="common">Iceland poppy</name>
    <dbReference type="NCBI Taxonomy" id="74823"/>
    <lineage>
        <taxon>Eukaryota</taxon>
        <taxon>Viridiplantae</taxon>
        <taxon>Streptophyta</taxon>
        <taxon>Embryophyta</taxon>
        <taxon>Tracheophyta</taxon>
        <taxon>Spermatophyta</taxon>
        <taxon>Magnoliopsida</taxon>
        <taxon>Ranunculales</taxon>
        <taxon>Papaveraceae</taxon>
        <taxon>Papaveroideae</taxon>
        <taxon>Papaver</taxon>
    </lineage>
</organism>
<dbReference type="InterPro" id="IPR023214">
    <property type="entry name" value="HAD_sf"/>
</dbReference>
<dbReference type="PANTHER" id="PTHR43198:SF2">
    <property type="entry name" value="SI:CH1073-67J19.1-RELATED"/>
    <property type="match status" value="1"/>
</dbReference>
<name>A0AA41S537_PAPNU</name>
<reference evidence="1" key="1">
    <citation type="submission" date="2022-03" db="EMBL/GenBank/DDBJ databases">
        <title>A functionally conserved STORR gene fusion in Papaver species that diverged 16.8 million years ago.</title>
        <authorList>
            <person name="Catania T."/>
        </authorList>
    </citation>
    <scope>NUCLEOTIDE SEQUENCE</scope>
    <source>
        <strain evidence="1">S-191538</strain>
    </source>
</reference>
<dbReference type="Gene3D" id="3.40.50.1000">
    <property type="entry name" value="HAD superfamily/HAD-like"/>
    <property type="match status" value="1"/>
</dbReference>